<accession>A0A7R8UQH6</accession>
<dbReference type="InterPro" id="IPR021846">
    <property type="entry name" value="NFACT-C"/>
</dbReference>
<keyword evidence="4" id="KW-0963">Cytoplasm</keyword>
<dbReference type="FunFam" id="2.30.310.10:FF:000001">
    <property type="entry name" value="Nuclear export mediator factor Nemf"/>
    <property type="match status" value="1"/>
</dbReference>
<feature type="compositionally biased region" description="Basic and acidic residues" evidence="8">
    <location>
        <begin position="745"/>
        <end position="764"/>
    </location>
</feature>
<dbReference type="GO" id="GO:0005634">
    <property type="term" value="C:nucleus"/>
    <property type="evidence" value="ECO:0007669"/>
    <property type="project" value="UniProtKB-SubCell"/>
</dbReference>
<comment type="subcellular location">
    <subcellularLocation>
        <location evidence="2">Cytoplasm</location>
    </subcellularLocation>
    <subcellularLocation>
        <location evidence="1">Nucleus</location>
    </subcellularLocation>
</comment>
<keyword evidence="12" id="KW-1185">Reference proteome</keyword>
<comment type="similarity">
    <text evidence="3">Belongs to the NEMF family.</text>
</comment>
<feature type="compositionally biased region" description="Basic residues" evidence="8">
    <location>
        <begin position="838"/>
        <end position="853"/>
    </location>
</feature>
<feature type="compositionally biased region" description="Acidic residues" evidence="8">
    <location>
        <begin position="700"/>
        <end position="716"/>
    </location>
</feature>
<dbReference type="PANTHER" id="PTHR15239">
    <property type="entry name" value="NUCLEAR EXPORT MEDIATOR FACTOR NEMF"/>
    <property type="match status" value="1"/>
</dbReference>
<evidence type="ECO:0000256" key="1">
    <source>
        <dbReference type="ARBA" id="ARBA00004123"/>
    </source>
</evidence>
<evidence type="ECO:0000256" key="5">
    <source>
        <dbReference type="ARBA" id="ARBA00023054"/>
    </source>
</evidence>
<dbReference type="OMA" id="MFLEFFA"/>
<feature type="region of interest" description="Disordered" evidence="8">
    <location>
        <begin position="214"/>
        <end position="245"/>
    </location>
</feature>
<dbReference type="EMBL" id="LR899011">
    <property type="protein sequence ID" value="CAD7084188.1"/>
    <property type="molecule type" value="Genomic_DNA"/>
</dbReference>
<feature type="compositionally biased region" description="Basic and acidic residues" evidence="8">
    <location>
        <begin position="880"/>
        <end position="892"/>
    </location>
</feature>
<evidence type="ECO:0000313" key="11">
    <source>
        <dbReference type="EMBL" id="CAD7084188.1"/>
    </source>
</evidence>
<dbReference type="OrthoDB" id="207084at2759"/>
<dbReference type="Proteomes" id="UP000594454">
    <property type="component" value="Chromosome 3"/>
</dbReference>
<reference evidence="11 12" key="1">
    <citation type="submission" date="2020-11" db="EMBL/GenBank/DDBJ databases">
        <authorList>
            <person name="Wallbank WR R."/>
            <person name="Pardo Diaz C."/>
            <person name="Kozak K."/>
            <person name="Martin S."/>
            <person name="Jiggins C."/>
            <person name="Moest M."/>
            <person name="Warren A I."/>
            <person name="Generalovic N T."/>
            <person name="Byers J.R.P. K."/>
            <person name="Montejo-Kovacevich G."/>
            <person name="Yen C E."/>
        </authorList>
    </citation>
    <scope>NUCLEOTIDE SEQUENCE [LARGE SCALE GENOMIC DNA]</scope>
</reference>
<dbReference type="Pfam" id="PF05833">
    <property type="entry name" value="NFACT_N"/>
    <property type="match status" value="1"/>
</dbReference>
<name>A0A7R8UQH6_HERIL</name>
<evidence type="ECO:0008006" key="13">
    <source>
        <dbReference type="Google" id="ProtNLM"/>
    </source>
</evidence>
<dbReference type="InterPro" id="IPR008532">
    <property type="entry name" value="NFACT_RNA-bd"/>
</dbReference>
<evidence type="ECO:0000259" key="10">
    <source>
        <dbReference type="Pfam" id="PF11923"/>
    </source>
</evidence>
<dbReference type="GO" id="GO:1990112">
    <property type="term" value="C:RQC complex"/>
    <property type="evidence" value="ECO:0007669"/>
    <property type="project" value="TreeGrafter"/>
</dbReference>
<dbReference type="PANTHER" id="PTHR15239:SF6">
    <property type="entry name" value="RIBOSOME QUALITY CONTROL COMPLEX SUBUNIT NEMF"/>
    <property type="match status" value="1"/>
</dbReference>
<dbReference type="GO" id="GO:0005737">
    <property type="term" value="C:cytoplasm"/>
    <property type="evidence" value="ECO:0007669"/>
    <property type="project" value="UniProtKB-SubCell"/>
</dbReference>
<dbReference type="InterPro" id="IPR051608">
    <property type="entry name" value="RQC_Subunit_NEMF"/>
</dbReference>
<evidence type="ECO:0000256" key="2">
    <source>
        <dbReference type="ARBA" id="ARBA00004496"/>
    </source>
</evidence>
<evidence type="ECO:0000259" key="9">
    <source>
        <dbReference type="Pfam" id="PF05670"/>
    </source>
</evidence>
<keyword evidence="6" id="KW-0539">Nucleus</keyword>
<organism evidence="11 12">
    <name type="scientific">Hermetia illucens</name>
    <name type="common">Black soldier fly</name>
    <dbReference type="NCBI Taxonomy" id="343691"/>
    <lineage>
        <taxon>Eukaryota</taxon>
        <taxon>Metazoa</taxon>
        <taxon>Ecdysozoa</taxon>
        <taxon>Arthropoda</taxon>
        <taxon>Hexapoda</taxon>
        <taxon>Insecta</taxon>
        <taxon>Pterygota</taxon>
        <taxon>Neoptera</taxon>
        <taxon>Endopterygota</taxon>
        <taxon>Diptera</taxon>
        <taxon>Brachycera</taxon>
        <taxon>Stratiomyomorpha</taxon>
        <taxon>Stratiomyidae</taxon>
        <taxon>Hermetiinae</taxon>
        <taxon>Hermetia</taxon>
    </lineage>
</organism>
<feature type="compositionally biased region" description="Basic residues" evidence="8">
    <location>
        <begin position="800"/>
        <end position="812"/>
    </location>
</feature>
<evidence type="ECO:0000256" key="4">
    <source>
        <dbReference type="ARBA" id="ARBA00022490"/>
    </source>
</evidence>
<dbReference type="InParanoid" id="A0A7R8UQH6"/>
<dbReference type="Gene3D" id="2.30.310.10">
    <property type="entry name" value="ibrinogen binding protein from staphylococcus aureus domain"/>
    <property type="match status" value="1"/>
</dbReference>
<evidence type="ECO:0000256" key="7">
    <source>
        <dbReference type="SAM" id="Coils"/>
    </source>
</evidence>
<dbReference type="GO" id="GO:1990116">
    <property type="term" value="P:ribosome-associated ubiquitin-dependent protein catabolic process"/>
    <property type="evidence" value="ECO:0007669"/>
    <property type="project" value="TreeGrafter"/>
</dbReference>
<dbReference type="GO" id="GO:0000049">
    <property type="term" value="F:tRNA binding"/>
    <property type="evidence" value="ECO:0007669"/>
    <property type="project" value="TreeGrafter"/>
</dbReference>
<evidence type="ECO:0000256" key="6">
    <source>
        <dbReference type="ARBA" id="ARBA00023242"/>
    </source>
</evidence>
<dbReference type="FunCoup" id="A0A7R8UQH6">
    <property type="interactions" value="1679"/>
</dbReference>
<dbReference type="Pfam" id="PF05670">
    <property type="entry name" value="NFACT-R_1"/>
    <property type="match status" value="1"/>
</dbReference>
<feature type="compositionally biased region" description="Basic and acidic residues" evidence="8">
    <location>
        <begin position="771"/>
        <end position="785"/>
    </location>
</feature>
<protein>
    <recommendedName>
        <fullName evidence="13">Nuclear export mediator factor NEMF homolog</fullName>
    </recommendedName>
</protein>
<proteinExistence type="inferred from homology"/>
<feature type="domain" description="NFACT RNA-binding" evidence="9">
    <location>
        <begin position="531"/>
        <end position="641"/>
    </location>
</feature>
<gene>
    <name evidence="11" type="ORF">HERILL_LOCUS7099</name>
</gene>
<evidence type="ECO:0000256" key="3">
    <source>
        <dbReference type="ARBA" id="ARBA00008318"/>
    </source>
</evidence>
<dbReference type="Pfam" id="PF11923">
    <property type="entry name" value="NFACT-C"/>
    <property type="match status" value="1"/>
</dbReference>
<keyword evidence="5 7" id="KW-0175">Coiled coil</keyword>
<feature type="domain" description="NFACT protein C-terminal" evidence="10">
    <location>
        <begin position="920"/>
        <end position="1010"/>
    </location>
</feature>
<sequence>MKTRFNTFDIICGVTELQKLVGMRVNQIYDIDNKTYLIRLQQSETKCVLLLESGTRFHTTSFEWPKNVAPSGFTMKLRKHLKNKRLEKLEQFGIDRIVGFQFGTGEAAYHVILELYDRGNIILADHELTILNILRPHTEGEEVRFAVREKYPTNRAKECGGKITEEALREILNNAKPGDNLRRVLTPVLDCGPAVIEHILHKNDLANSCIAGDSKAEDDAADNQPKKNRKQRKKDGEGSNSQPFNLETDLPRLIAALKEADEIIQNARTNPSKGYIIQKKEAKPIQEDGTEEFFFHNIEYHPALLAQHKDQPYKEFETFMAAVDEFYSTLEGQKIDMKAMHQEREALKKLSNVKKDHAKRLEELSKVQEGDKQKAELITRNQQLVDNAILAMRSAIANQMSWTDIHELVKAAQANADPVAKTIKQLKLEINHVTLFLQDPYRGYEEDEADENEDDEFLPSMLVDIDLGLSAFANARKYYDQKRNAAKKEQRTIDASEKALKSAEKKTQQTLKEVRTISTISKARKVYWFEKFYWFISSENYLVIGGRDGQQNELIVKRYMRPTDIYVHAEIQGASSVIIRNPTGNEVPPKTLLEAGTMAISYSVAWDAKVVTNAYWVKSEQVSKTAPTGEYLTTGSFMIRGKKNFLPPCHLIMGLSLLFKLEDGSIERHRGERRVRTFDEEAAIYKLNQLEIENEKLESVQEEEDIALDNDSDNPETGEKSEKGKSNATSDSESDSDTEAQFPDTHIKIEHDTGKVTVKTDQKLESLTSPQEEKKEPFEISKKEEQDTEEAPYIVSSLPPRRKQQSAAKKKKQEQERKAADQRQQQQQRLQDDERKASQVKRGQRGKMKKIKSKYRDQDEEERQMRMEILKSAGPNKAKQATDKQIEDETQTKKYPNKSQEARRQQQEEAEDLDDTPANADVEMLDSLTGQPVDEDELLFAIPIVAPYQALQNYKYKVKLTPGTGKRGKASKMALLMFSKDRACTQREKDLLKGVKEEALARNIPGKVKLSAPQLQKFRK</sequence>
<feature type="region of interest" description="Disordered" evidence="8">
    <location>
        <begin position="697"/>
        <end position="921"/>
    </location>
</feature>
<evidence type="ECO:0000313" key="12">
    <source>
        <dbReference type="Proteomes" id="UP000594454"/>
    </source>
</evidence>
<dbReference type="GO" id="GO:0072344">
    <property type="term" value="P:rescue of stalled ribosome"/>
    <property type="evidence" value="ECO:0007669"/>
    <property type="project" value="TreeGrafter"/>
</dbReference>
<evidence type="ECO:0000256" key="8">
    <source>
        <dbReference type="SAM" id="MobiDB-lite"/>
    </source>
</evidence>
<feature type="coiled-coil region" evidence="7">
    <location>
        <begin position="479"/>
        <end position="513"/>
    </location>
</feature>
<dbReference type="GO" id="GO:0043023">
    <property type="term" value="F:ribosomal large subunit binding"/>
    <property type="evidence" value="ECO:0007669"/>
    <property type="project" value="TreeGrafter"/>
</dbReference>
<dbReference type="AlphaFoldDB" id="A0A7R8UQH6"/>